<gene>
    <name evidence="2" type="ORF">C2G38_2185140</name>
</gene>
<reference evidence="2 3" key="1">
    <citation type="submission" date="2018-06" db="EMBL/GenBank/DDBJ databases">
        <title>Comparative genomics reveals the genomic features of Rhizophagus irregularis, R. cerebriforme, R. diaphanum and Gigaspora rosea, and their symbiotic lifestyle signature.</title>
        <authorList>
            <person name="Morin E."/>
            <person name="San Clemente H."/>
            <person name="Chen E.C.H."/>
            <person name="De La Providencia I."/>
            <person name="Hainaut M."/>
            <person name="Kuo A."/>
            <person name="Kohler A."/>
            <person name="Murat C."/>
            <person name="Tang N."/>
            <person name="Roy S."/>
            <person name="Loubradou J."/>
            <person name="Henrissat B."/>
            <person name="Grigoriev I.V."/>
            <person name="Corradi N."/>
            <person name="Roux C."/>
            <person name="Martin F.M."/>
        </authorList>
    </citation>
    <scope>NUCLEOTIDE SEQUENCE [LARGE SCALE GENOMIC DNA]</scope>
    <source>
        <strain evidence="2 3">DAOM 194757</strain>
    </source>
</reference>
<feature type="coiled-coil region" evidence="1">
    <location>
        <begin position="26"/>
        <end position="53"/>
    </location>
</feature>
<evidence type="ECO:0000313" key="3">
    <source>
        <dbReference type="Proteomes" id="UP000266673"/>
    </source>
</evidence>
<proteinExistence type="predicted"/>
<comment type="caution">
    <text evidence="2">The sequence shown here is derived from an EMBL/GenBank/DDBJ whole genome shotgun (WGS) entry which is preliminary data.</text>
</comment>
<protein>
    <submittedName>
        <fullName evidence="2">Uncharacterized protein</fullName>
    </submittedName>
</protein>
<accession>A0A397VAB4</accession>
<organism evidence="2 3">
    <name type="scientific">Gigaspora rosea</name>
    <dbReference type="NCBI Taxonomy" id="44941"/>
    <lineage>
        <taxon>Eukaryota</taxon>
        <taxon>Fungi</taxon>
        <taxon>Fungi incertae sedis</taxon>
        <taxon>Mucoromycota</taxon>
        <taxon>Glomeromycotina</taxon>
        <taxon>Glomeromycetes</taxon>
        <taxon>Diversisporales</taxon>
        <taxon>Gigasporaceae</taxon>
        <taxon>Gigaspora</taxon>
    </lineage>
</organism>
<keyword evidence="1" id="KW-0175">Coiled coil</keyword>
<evidence type="ECO:0000313" key="2">
    <source>
        <dbReference type="EMBL" id="RIB18257.1"/>
    </source>
</evidence>
<sequence length="63" mass="7810">MVHNYRTTRFQRRNGNNVLFGAIDTLQRENRRSKKIRRRIVELEEELEKRRIRAVEVVTENWQ</sequence>
<dbReference type="AlphaFoldDB" id="A0A397VAB4"/>
<name>A0A397VAB4_9GLOM</name>
<dbReference type="Proteomes" id="UP000266673">
    <property type="component" value="Unassembled WGS sequence"/>
</dbReference>
<evidence type="ECO:0000256" key="1">
    <source>
        <dbReference type="SAM" id="Coils"/>
    </source>
</evidence>
<keyword evidence="3" id="KW-1185">Reference proteome</keyword>
<dbReference type="EMBL" id="QKWP01000551">
    <property type="protein sequence ID" value="RIB18257.1"/>
    <property type="molecule type" value="Genomic_DNA"/>
</dbReference>